<dbReference type="SUPFAM" id="SSF159894">
    <property type="entry name" value="YgaC/TfoX-N like"/>
    <property type="match status" value="1"/>
</dbReference>
<reference evidence="3 5" key="1">
    <citation type="submission" date="2018-12" db="EMBL/GenBank/DDBJ databases">
        <authorList>
            <consortium name="Pathogen Informatics"/>
        </authorList>
    </citation>
    <scope>NUCLEOTIDE SEQUENCE [LARGE SCALE GENOMIC DNA]</scope>
    <source>
        <strain evidence="4">NCTC12965</strain>
        <strain evidence="3 5">NCTC13193</strain>
    </source>
</reference>
<dbReference type="KEGG" id="sfg:AV650_24065"/>
<dbReference type="GeneID" id="30318790"/>
<protein>
    <submittedName>
        <fullName evidence="2">DUF2002 family protein</fullName>
    </submittedName>
    <submittedName>
        <fullName evidence="3">Protein of uncharacterized function (DUF2002)</fullName>
    </submittedName>
    <submittedName>
        <fullName evidence="1">YgaC family protein</fullName>
    </submittedName>
</protein>
<name>A0A0F7H689_SERFO</name>
<dbReference type="RefSeq" id="WP_021178947.1">
    <property type="nucleotide sequence ID" value="NZ_CAMFLQ010000006.1"/>
</dbReference>
<reference evidence="1" key="2">
    <citation type="submission" date="2020-08" db="EMBL/GenBank/DDBJ databases">
        <title>Food and environmental bacterial isolates.</title>
        <authorList>
            <person name="Richter L."/>
            <person name="Du Plessis E.M."/>
            <person name="Duvenage S."/>
            <person name="Allam M."/>
            <person name="Korsten L."/>
        </authorList>
    </citation>
    <scope>NUCLEOTIDE SEQUENCE</scope>
    <source>
        <strain evidence="1">UPMP2127</strain>
    </source>
</reference>
<reference evidence="2" key="3">
    <citation type="submission" date="2023-08" db="EMBL/GenBank/DDBJ databases">
        <title>The Comparative Genomic Analysis of Yersiniaceae from Polar Regions.</title>
        <authorList>
            <person name="Goncharov A."/>
            <person name="Aslanov B."/>
            <person name="Kolodzhieva V."/>
            <person name="Azarov D."/>
            <person name="Mochov A."/>
            <person name="Lebedeva E."/>
        </authorList>
    </citation>
    <scope>NUCLEOTIDE SEQUENCE</scope>
    <source>
        <strain evidence="2">Vf</strain>
    </source>
</reference>
<dbReference type="InterPro" id="IPR018994">
    <property type="entry name" value="DUF2002"/>
</dbReference>
<dbReference type="EMBL" id="CABEEZ010000167">
    <property type="protein sequence ID" value="VTR60966.1"/>
    <property type="molecule type" value="Genomic_DNA"/>
</dbReference>
<evidence type="ECO:0000313" key="4">
    <source>
        <dbReference type="EMBL" id="VTR60966.1"/>
    </source>
</evidence>
<dbReference type="KEGG" id="sfw:WN53_01325"/>
<dbReference type="EMBL" id="JACNYO010000003">
    <property type="protein sequence ID" value="MBC3211441.1"/>
    <property type="molecule type" value="Genomic_DNA"/>
</dbReference>
<dbReference type="EMBL" id="JAVIGA010000039">
    <property type="protein sequence ID" value="MDQ9129604.1"/>
    <property type="molecule type" value="Genomic_DNA"/>
</dbReference>
<dbReference type="Proteomes" id="UP000270487">
    <property type="component" value="Chromosome"/>
</dbReference>
<dbReference type="NCBIfam" id="NF007845">
    <property type="entry name" value="PRK10556.1-3"/>
    <property type="match status" value="1"/>
</dbReference>
<dbReference type="EMBL" id="LR134492">
    <property type="protein sequence ID" value="VEI74232.1"/>
    <property type="molecule type" value="Genomic_DNA"/>
</dbReference>
<evidence type="ECO:0000313" key="2">
    <source>
        <dbReference type="EMBL" id="MDQ9129604.1"/>
    </source>
</evidence>
<dbReference type="Pfam" id="PF09400">
    <property type="entry name" value="DUF2002"/>
    <property type="match status" value="1"/>
</dbReference>
<dbReference type="Gene3D" id="3.90.1150.40">
    <property type="entry name" value="Protein of unknown function DUF2002"/>
    <property type="match status" value="1"/>
</dbReference>
<evidence type="ECO:0000313" key="1">
    <source>
        <dbReference type="EMBL" id="MBC3211441.1"/>
    </source>
</evidence>
<gene>
    <name evidence="1" type="ORF">H8J20_04740</name>
    <name evidence="4" type="ORF">NCTC12965_08681</name>
    <name evidence="3" type="ORF">NCTC13193_04532</name>
    <name evidence="2" type="ORF">RDT67_24580</name>
</gene>
<dbReference type="OrthoDB" id="6491279at2"/>
<dbReference type="Proteomes" id="UP000659084">
    <property type="component" value="Unassembled WGS sequence"/>
</dbReference>
<evidence type="ECO:0000313" key="6">
    <source>
        <dbReference type="Proteomes" id="UP001224622"/>
    </source>
</evidence>
<evidence type="ECO:0000313" key="3">
    <source>
        <dbReference type="EMBL" id="VEI74232.1"/>
    </source>
</evidence>
<sequence>MYLRPDEVAKVLESTGFERDYVTDQTYGFRKGEHYVYVNREARMGRMALVIHPALKEKSLHFATPTSLMRNSEQYLEFPLDLSGDTPNTRYGIPHGFSSRDALSRYLYSMFL</sequence>
<dbReference type="AlphaFoldDB" id="A0A0F7H689"/>
<organism evidence="2 6">
    <name type="scientific">Serratia fonticola</name>
    <dbReference type="NCBI Taxonomy" id="47917"/>
    <lineage>
        <taxon>Bacteria</taxon>
        <taxon>Pseudomonadati</taxon>
        <taxon>Pseudomonadota</taxon>
        <taxon>Gammaproteobacteria</taxon>
        <taxon>Enterobacterales</taxon>
        <taxon>Yersiniaceae</taxon>
        <taxon>Serratia</taxon>
    </lineage>
</organism>
<dbReference type="Proteomes" id="UP001224622">
    <property type="component" value="Unassembled WGS sequence"/>
</dbReference>
<accession>A0A0F7H689</accession>
<evidence type="ECO:0000313" key="5">
    <source>
        <dbReference type="Proteomes" id="UP000270487"/>
    </source>
</evidence>
<dbReference type="STRING" id="47917.AV650_24065"/>
<proteinExistence type="predicted"/>